<dbReference type="KEGG" id="bkw:BkAM31D_22710"/>
<name>A0A1X9MGA2_9BACI</name>
<protein>
    <recommendedName>
        <fullName evidence="3">Mu-like prophage protein Com</fullName>
    </recommendedName>
</protein>
<dbReference type="AlphaFoldDB" id="A0A1X9MGA2"/>
<organism evidence="1 2">
    <name type="scientific">Halalkalibacter krulwichiae</name>
    <dbReference type="NCBI Taxonomy" id="199441"/>
    <lineage>
        <taxon>Bacteria</taxon>
        <taxon>Bacillati</taxon>
        <taxon>Bacillota</taxon>
        <taxon>Bacilli</taxon>
        <taxon>Bacillales</taxon>
        <taxon>Bacillaceae</taxon>
        <taxon>Halalkalibacter</taxon>
    </lineage>
</organism>
<gene>
    <name evidence="1" type="ORF">BkAM31D_22710</name>
</gene>
<proteinExistence type="predicted"/>
<evidence type="ECO:0000313" key="2">
    <source>
        <dbReference type="Proteomes" id="UP000193006"/>
    </source>
</evidence>
<evidence type="ECO:0008006" key="3">
    <source>
        <dbReference type="Google" id="ProtNLM"/>
    </source>
</evidence>
<dbReference type="Proteomes" id="UP000193006">
    <property type="component" value="Chromosome"/>
</dbReference>
<dbReference type="STRING" id="199441.BkAM31D_22710"/>
<dbReference type="RefSeq" id="WP_169801132.1">
    <property type="nucleotide sequence ID" value="NZ_CP020814.1"/>
</dbReference>
<accession>A0A1X9MGA2</accession>
<keyword evidence="2" id="KW-1185">Reference proteome</keyword>
<dbReference type="EMBL" id="CP020814">
    <property type="protein sequence ID" value="ARK32446.1"/>
    <property type="molecule type" value="Genomic_DNA"/>
</dbReference>
<reference evidence="1 2" key="1">
    <citation type="submission" date="2017-04" db="EMBL/GenBank/DDBJ databases">
        <title>Bacillus krulwichiae AM31D Genome sequencing and assembly.</title>
        <authorList>
            <person name="Krulwich T.A."/>
            <person name="Anastor L."/>
            <person name="Ehrlich R."/>
            <person name="Ehrlich G.D."/>
            <person name="Janto B."/>
        </authorList>
    </citation>
    <scope>NUCLEOTIDE SEQUENCE [LARGE SCALE GENOMIC DNA]</scope>
    <source>
        <strain evidence="1 2">AM31D</strain>
    </source>
</reference>
<evidence type="ECO:0000313" key="1">
    <source>
        <dbReference type="EMBL" id="ARK32446.1"/>
    </source>
</evidence>
<sequence length="50" mass="5512">MVKVVKCPVCAKRLMDMLSAKEANLQIKCPKCKKVISVSLIDNQIHGEAV</sequence>